<organism evidence="3 4">
    <name type="scientific">Pseudocalidococcus azoricus BACA0444</name>
    <dbReference type="NCBI Taxonomy" id="2918990"/>
    <lineage>
        <taxon>Bacteria</taxon>
        <taxon>Bacillati</taxon>
        <taxon>Cyanobacteriota</taxon>
        <taxon>Cyanophyceae</taxon>
        <taxon>Acaryochloridales</taxon>
        <taxon>Thermosynechococcaceae</taxon>
        <taxon>Pseudocalidococcus</taxon>
        <taxon>Pseudocalidococcus azoricus</taxon>
    </lineage>
</organism>
<reference evidence="4" key="1">
    <citation type="submission" date="2023-07" db="EMBL/GenBank/DDBJ databases">
        <authorList>
            <person name="Luz R."/>
            <person name="Cordeiro R."/>
            <person name="Fonseca A."/>
            <person name="Goncalves V."/>
        </authorList>
    </citation>
    <scope>NUCLEOTIDE SEQUENCE [LARGE SCALE GENOMIC DNA]</scope>
    <source>
        <strain evidence="4">BACA0444</strain>
    </source>
</reference>
<evidence type="ECO:0000313" key="3">
    <source>
        <dbReference type="EMBL" id="MDS3859436.1"/>
    </source>
</evidence>
<proteinExistence type="predicted"/>
<keyword evidence="1" id="KW-0175">Coiled coil</keyword>
<feature type="coiled-coil region" evidence="1">
    <location>
        <begin position="758"/>
        <end position="813"/>
    </location>
</feature>
<dbReference type="Gene3D" id="3.40.50.150">
    <property type="entry name" value="Vaccinia Virus protein VP39"/>
    <property type="match status" value="1"/>
</dbReference>
<comment type="caution">
    <text evidence="3">The sequence shown here is derived from an EMBL/GenBank/DDBJ whole genome shotgun (WGS) entry which is preliminary data.</text>
</comment>
<dbReference type="GO" id="GO:0016757">
    <property type="term" value="F:glycosyltransferase activity"/>
    <property type="evidence" value="ECO:0007669"/>
    <property type="project" value="UniProtKB-KW"/>
</dbReference>
<dbReference type="Pfam" id="PF13692">
    <property type="entry name" value="Glyco_trans_1_4"/>
    <property type="match status" value="1"/>
</dbReference>
<evidence type="ECO:0000313" key="4">
    <source>
        <dbReference type="Proteomes" id="UP001268256"/>
    </source>
</evidence>
<dbReference type="SUPFAM" id="SSF53335">
    <property type="entry name" value="S-adenosyl-L-methionine-dependent methyltransferases"/>
    <property type="match status" value="1"/>
</dbReference>
<dbReference type="GO" id="GO:0008757">
    <property type="term" value="F:S-adenosylmethionine-dependent methyltransferase activity"/>
    <property type="evidence" value="ECO:0007669"/>
    <property type="project" value="InterPro"/>
</dbReference>
<name>A0AAE4JUW0_9CYAN</name>
<dbReference type="EMBL" id="JAVMIP010000001">
    <property type="protein sequence ID" value="MDS3859436.1"/>
    <property type="molecule type" value="Genomic_DNA"/>
</dbReference>
<dbReference type="Proteomes" id="UP001268256">
    <property type="component" value="Unassembled WGS sequence"/>
</dbReference>
<evidence type="ECO:0000259" key="2">
    <source>
        <dbReference type="Pfam" id="PF08241"/>
    </source>
</evidence>
<feature type="domain" description="Methyltransferase type 11" evidence="2">
    <location>
        <begin position="37"/>
        <end position="78"/>
    </location>
</feature>
<gene>
    <name evidence="3" type="ORF">RIF25_01315</name>
</gene>
<dbReference type="EC" id="2.4.-.-" evidence="3"/>
<sequence length="839" mass="94489">MNFLNLGCGYNFHPDWINIDFISTGPGVIAHDLKLGIPFADASFDLVYHSHVLEHFPKALADNFLKECYRVLRPGGVIRVVVPDLEQIARQYLKFLELGLNTVATAQGAESEIIAAEYDWIMLELLDQAVRHCSGGDMISYLTNLNPEGEQFVLSRIGREGKELINKIKKGKPVVELNDPSSPLDVGQFRLGGEPHLWMYDQYSLGRLLRQAQFEAVCQKSADDSYFQNFKEYHLDIEINGEVKKPDSLFMEAIKPRQNGWDQIIFNAQESSLKIIHLSTFDIQGGAAKAGYRLHQALLGSGHRSLMIVKEKLSDDPTVLQISQPSDLDCYTQSLLAIQTHGINTHRTSISNTLFSLPYPGLNLSQLPEIQDADIINLHWVSYGLLSLTSIHQLLQLNKPVIWTLHDMSAFTGGCHYSAGCRGYEETCSNCPQLSSEWSELPTITLQDRIELLNSKNLTIVTPSQWLYECAVASQAFRNQTIKCIPYSISTDVFKPTEKVIAKQILGIPPEACTLLFVAHNRDEIRKGFAHLIQALKYCLDDHLFWTKYNQQEIKLVCLGAGESDWQVPGLEITFLKYEEDETIISQVYSASDLLLLSSLEDNLPNTVLEAMACGTPVLAYEVGGIPDMVEHLINGYLVPRGNIKAFAEGIINFIDAFFLNSNNSMAMGLNARKTITEKFTSSLQAQEYLKLYQELLNCDSGKNNACQDDHQQSSLSPHLPLFEQTLGNNFQSVFSRFSAQSLHGKLLEIEMKTELSLKSIQENLEQTQTALNNLQIEHNSSQAQLAETQSAMTKLQSDFKDANLELDQLRGLITEMETSKFWKIRIAWFKLKEIFKIN</sequence>
<dbReference type="InterPro" id="IPR029063">
    <property type="entry name" value="SAM-dependent_MTases_sf"/>
</dbReference>
<dbReference type="RefSeq" id="WP_322876765.1">
    <property type="nucleotide sequence ID" value="NZ_JAVMIP010000001.1"/>
</dbReference>
<dbReference type="PANTHER" id="PTHR12526">
    <property type="entry name" value="GLYCOSYLTRANSFERASE"/>
    <property type="match status" value="1"/>
</dbReference>
<dbReference type="CDD" id="cd02440">
    <property type="entry name" value="AdoMet_MTases"/>
    <property type="match status" value="1"/>
</dbReference>
<keyword evidence="3" id="KW-0328">Glycosyltransferase</keyword>
<dbReference type="InterPro" id="IPR013216">
    <property type="entry name" value="Methyltransf_11"/>
</dbReference>
<dbReference type="Pfam" id="PF08241">
    <property type="entry name" value="Methyltransf_11"/>
    <property type="match status" value="1"/>
</dbReference>
<dbReference type="SUPFAM" id="SSF53756">
    <property type="entry name" value="UDP-Glycosyltransferase/glycogen phosphorylase"/>
    <property type="match status" value="1"/>
</dbReference>
<accession>A0AAE4JUW0</accession>
<dbReference type="AlphaFoldDB" id="A0AAE4JUW0"/>
<evidence type="ECO:0000256" key="1">
    <source>
        <dbReference type="SAM" id="Coils"/>
    </source>
</evidence>
<dbReference type="Gene3D" id="3.40.50.2000">
    <property type="entry name" value="Glycogen Phosphorylase B"/>
    <property type="match status" value="2"/>
</dbReference>
<keyword evidence="3" id="KW-0808">Transferase</keyword>
<dbReference type="PANTHER" id="PTHR12526:SF626">
    <property type="entry name" value="GLL4300 PROTEIN"/>
    <property type="match status" value="1"/>
</dbReference>
<keyword evidence="4" id="KW-1185">Reference proteome</keyword>
<protein>
    <submittedName>
        <fullName evidence="3">Glycosyltransferase</fullName>
        <ecNumber evidence="3">2.4.-.-</ecNumber>
    </submittedName>
</protein>